<organism evidence="6">
    <name type="scientific">freshwater metagenome</name>
    <dbReference type="NCBI Taxonomy" id="449393"/>
    <lineage>
        <taxon>unclassified sequences</taxon>
        <taxon>metagenomes</taxon>
        <taxon>ecological metagenomes</taxon>
    </lineage>
</organism>
<evidence type="ECO:0000256" key="2">
    <source>
        <dbReference type="ARBA" id="ARBA00023015"/>
    </source>
</evidence>
<dbReference type="SUPFAM" id="SSF46785">
    <property type="entry name" value="Winged helix' DNA-binding domain"/>
    <property type="match status" value="1"/>
</dbReference>
<evidence type="ECO:0000256" key="3">
    <source>
        <dbReference type="ARBA" id="ARBA00023016"/>
    </source>
</evidence>
<proteinExistence type="inferred from homology"/>
<feature type="domain" description="Heat-inducible transcription repressor HrcA C-terminal" evidence="5">
    <location>
        <begin position="119"/>
        <end position="329"/>
    </location>
</feature>
<dbReference type="SUPFAM" id="SSF55781">
    <property type="entry name" value="GAF domain-like"/>
    <property type="match status" value="1"/>
</dbReference>
<dbReference type="Gene3D" id="3.30.450.40">
    <property type="match status" value="1"/>
</dbReference>
<keyword evidence="4" id="KW-0804">Transcription</keyword>
<gene>
    <name evidence="6" type="ORF">UFOPK3381_00312</name>
</gene>
<dbReference type="NCBIfam" id="TIGR00331">
    <property type="entry name" value="hrcA"/>
    <property type="match status" value="1"/>
</dbReference>
<evidence type="ECO:0000259" key="5">
    <source>
        <dbReference type="Pfam" id="PF01628"/>
    </source>
</evidence>
<dbReference type="GO" id="GO:0003677">
    <property type="term" value="F:DNA binding"/>
    <property type="evidence" value="ECO:0007669"/>
    <property type="project" value="InterPro"/>
</dbReference>
<dbReference type="InterPro" id="IPR002571">
    <property type="entry name" value="HrcA"/>
</dbReference>
<dbReference type="InterPro" id="IPR036388">
    <property type="entry name" value="WH-like_DNA-bd_sf"/>
</dbReference>
<dbReference type="GO" id="GO:0045892">
    <property type="term" value="P:negative regulation of DNA-templated transcription"/>
    <property type="evidence" value="ECO:0007669"/>
    <property type="project" value="TreeGrafter"/>
</dbReference>
<dbReference type="AlphaFoldDB" id="A0A6J7D0W2"/>
<accession>A0A6J7D0W2</accession>
<keyword evidence="1" id="KW-0678">Repressor</keyword>
<dbReference type="InterPro" id="IPR023120">
    <property type="entry name" value="WHTH_transcript_rep_HrcA_IDD"/>
</dbReference>
<keyword evidence="2" id="KW-0805">Transcription regulation</keyword>
<dbReference type="Gene3D" id="3.30.390.60">
    <property type="entry name" value="Heat-inducible transcription repressor hrca homolog, domain 3"/>
    <property type="match status" value="1"/>
</dbReference>
<dbReference type="HAMAP" id="MF_00081">
    <property type="entry name" value="HrcA"/>
    <property type="match status" value="1"/>
</dbReference>
<protein>
    <submittedName>
        <fullName evidence="6">Unannotated protein</fullName>
    </submittedName>
</protein>
<reference evidence="6" key="1">
    <citation type="submission" date="2020-05" db="EMBL/GenBank/DDBJ databases">
        <authorList>
            <person name="Chiriac C."/>
            <person name="Salcher M."/>
            <person name="Ghai R."/>
            <person name="Kavagutti S V."/>
        </authorList>
    </citation>
    <scope>NUCLEOTIDE SEQUENCE</scope>
</reference>
<evidence type="ECO:0000256" key="4">
    <source>
        <dbReference type="ARBA" id="ARBA00023163"/>
    </source>
</evidence>
<dbReference type="PANTHER" id="PTHR34824">
    <property type="entry name" value="HEAT-INDUCIBLE TRANSCRIPTION REPRESSOR HRCA"/>
    <property type="match status" value="1"/>
</dbReference>
<dbReference type="InterPro" id="IPR029016">
    <property type="entry name" value="GAF-like_dom_sf"/>
</dbReference>
<dbReference type="PANTHER" id="PTHR34824:SF1">
    <property type="entry name" value="HEAT-INDUCIBLE TRANSCRIPTION REPRESSOR HRCA"/>
    <property type="match status" value="1"/>
</dbReference>
<sequence>MTRPAPRTTPESADDMDVRKAAVLAAVITAHIDTAHPVGSQTIHGSAGISASPATIRSELVALERSGYLQQPHTSAGRVPTEKGYRYFVDHLGRGKLSPPKVQQLSSFIGSVQGELKSVYEQISTKLSDVTRYPAVIVGPGHINTTVRDAHLVDFGQRRILIVLTMSDMDVQKLTVSLDFDVSTQDVTDAAQQLKALLIGTTVRDRFELPAVSTTPARLVRHAVEAIWSEAGETEGEQVFVGGTSKVADSFDTLETTRQVLDVLEKQLVIVSLFKDLLQRGASVSIGSEHGYLPLAECAVVVAPLTIDGQNAGAVGLLGPTRMKYGEAIAAADVVSEQLAGRLSVEAQRG</sequence>
<evidence type="ECO:0000313" key="6">
    <source>
        <dbReference type="EMBL" id="CAB4862059.1"/>
    </source>
</evidence>
<dbReference type="Gene3D" id="1.10.10.10">
    <property type="entry name" value="Winged helix-like DNA-binding domain superfamily/Winged helix DNA-binding domain"/>
    <property type="match status" value="1"/>
</dbReference>
<name>A0A6J7D0W2_9ZZZZ</name>
<dbReference type="InterPro" id="IPR021153">
    <property type="entry name" value="HrcA_C"/>
</dbReference>
<evidence type="ECO:0000256" key="1">
    <source>
        <dbReference type="ARBA" id="ARBA00022491"/>
    </source>
</evidence>
<dbReference type="InterPro" id="IPR036390">
    <property type="entry name" value="WH_DNA-bd_sf"/>
</dbReference>
<dbReference type="EMBL" id="CAFBLN010000006">
    <property type="protein sequence ID" value="CAB4862059.1"/>
    <property type="molecule type" value="Genomic_DNA"/>
</dbReference>
<dbReference type="Pfam" id="PF01628">
    <property type="entry name" value="HrcA"/>
    <property type="match status" value="1"/>
</dbReference>
<keyword evidence="3" id="KW-0346">Stress response</keyword>
<dbReference type="PIRSF" id="PIRSF005485">
    <property type="entry name" value="HrcA"/>
    <property type="match status" value="1"/>
</dbReference>